<dbReference type="Proteomes" id="UP000500930">
    <property type="component" value="Chromosome"/>
</dbReference>
<sequence length="94" mass="10207">MQRKKTATPKVLVFSIQLKRSQMRATASSLSKVVLASGETYGKSDASGAQHPVEEKSEAATASSLTEQEMQSSDHSQQEIEERDTESHGADIAR</sequence>
<evidence type="ECO:0000313" key="2">
    <source>
        <dbReference type="EMBL" id="QJC27924.1"/>
    </source>
</evidence>
<evidence type="ECO:0000256" key="1">
    <source>
        <dbReference type="SAM" id="MobiDB-lite"/>
    </source>
</evidence>
<feature type="region of interest" description="Disordered" evidence="1">
    <location>
        <begin position="41"/>
        <end position="94"/>
    </location>
</feature>
<keyword evidence="3" id="KW-1185">Reference proteome</keyword>
<gene>
    <name evidence="2" type="ORF">ANPL_04405</name>
</gene>
<dbReference type="AlphaFoldDB" id="A0A858PZD9"/>
<name>A0A858PZD9_9RICK</name>
<feature type="compositionally biased region" description="Basic and acidic residues" evidence="1">
    <location>
        <begin position="76"/>
        <end position="94"/>
    </location>
</feature>
<evidence type="ECO:0000313" key="3">
    <source>
        <dbReference type="Proteomes" id="UP000500930"/>
    </source>
</evidence>
<accession>A0A858PZD9</accession>
<reference evidence="2 3" key="1">
    <citation type="journal article" date="2020" name="Pathogens">
        <title>First Whole Genome Sequence of Anaplasma platys, an Obligate Intracellular Rickettsial Pathogen of Dogs.</title>
        <authorList>
            <person name="Llanes A."/>
            <person name="Rajeev S."/>
        </authorList>
    </citation>
    <scope>NUCLEOTIDE SEQUENCE [LARGE SCALE GENOMIC DNA]</scope>
    <source>
        <strain evidence="2 3">S3</strain>
    </source>
</reference>
<proteinExistence type="predicted"/>
<feature type="compositionally biased region" description="Polar residues" evidence="1">
    <location>
        <begin position="60"/>
        <end position="75"/>
    </location>
</feature>
<protein>
    <submittedName>
        <fullName evidence="2">Uncharacterized protein</fullName>
    </submittedName>
</protein>
<dbReference type="KEGG" id="aplt:ANPL_04405"/>
<dbReference type="EMBL" id="CP046391">
    <property type="protein sequence ID" value="QJC27924.1"/>
    <property type="molecule type" value="Genomic_DNA"/>
</dbReference>
<organism evidence="2 3">
    <name type="scientific">Anaplasma platys</name>
    <dbReference type="NCBI Taxonomy" id="949"/>
    <lineage>
        <taxon>Bacteria</taxon>
        <taxon>Pseudomonadati</taxon>
        <taxon>Pseudomonadota</taxon>
        <taxon>Alphaproteobacteria</taxon>
        <taxon>Rickettsiales</taxon>
        <taxon>Anaplasmataceae</taxon>
        <taxon>Anaplasma</taxon>
    </lineage>
</organism>